<keyword evidence="2" id="KW-1185">Reference proteome</keyword>
<protein>
    <submittedName>
        <fullName evidence="1">Uncharacterized protein</fullName>
    </submittedName>
</protein>
<sequence length="123" mass="13480">MSVEKAVSKLRTEMDQNRNNSYVQVVGSYLLTHLEKYPQDAGNIAAEGKTIAKSLDAMRQDASKKKNGNFAVLAPQEGFDIVMRYFGITESDGLVMTPRQPAAASVKPKAKDIDFDVSLADLL</sequence>
<organism evidence="1 2">
    <name type="scientific">Sporomusa ovata</name>
    <dbReference type="NCBI Taxonomy" id="2378"/>
    <lineage>
        <taxon>Bacteria</taxon>
        <taxon>Bacillati</taxon>
        <taxon>Bacillota</taxon>
        <taxon>Negativicutes</taxon>
        <taxon>Selenomonadales</taxon>
        <taxon>Sporomusaceae</taxon>
        <taxon>Sporomusa</taxon>
    </lineage>
</organism>
<dbReference type="EMBL" id="CTRP01000004">
    <property type="protein sequence ID" value="CQR71358.1"/>
    <property type="molecule type" value="Genomic_DNA"/>
</dbReference>
<dbReference type="AlphaFoldDB" id="A0A0U1KV98"/>
<dbReference type="RefSeq" id="WP_021167462.1">
    <property type="nucleotide sequence ID" value="NZ_CTRP01000004.1"/>
</dbReference>
<accession>A0A0U1KV98</accession>
<evidence type="ECO:0000313" key="1">
    <source>
        <dbReference type="EMBL" id="CQR71358.1"/>
    </source>
</evidence>
<reference evidence="2" key="1">
    <citation type="submission" date="2015-03" db="EMBL/GenBank/DDBJ databases">
        <authorList>
            <person name="Nijsse Bart"/>
        </authorList>
    </citation>
    <scope>NUCLEOTIDE SEQUENCE [LARGE SCALE GENOMIC DNA]</scope>
</reference>
<gene>
    <name evidence="1" type="ORF">SpAn4DRAFT_3863</name>
</gene>
<name>A0A0U1KV98_9FIRM</name>
<proteinExistence type="predicted"/>
<dbReference type="Proteomes" id="UP000049855">
    <property type="component" value="Unassembled WGS sequence"/>
</dbReference>
<evidence type="ECO:0000313" key="2">
    <source>
        <dbReference type="Proteomes" id="UP000049855"/>
    </source>
</evidence>